<gene>
    <name evidence="2" type="ORF">CSUI_003545</name>
</gene>
<sequence>MPRQRRAPAVPPPAPEEIPIEIIPTEETFELPPPQEAYPSQGIFEEKAPAPAAMNVGAPASPFEIIHAIDCQVVNGQLDCSGTGIQPERQMYQGGIGFSEAEYLTRPTAAGPDSYDEDRPEPRPQYLSAADYQTWNQFNILTENSAQELFADAASACLARRKPTYSCTLLQEYAATSILVEESGNLVCERRQPAEKEGLELSRSLPSPRAAASKPPKAGAGGKPARGMASPAPTPSKGPKSAFVEVTEAGEGEDPSTPESDDDDAGVPPSTTIASTDASTAMDETTEEGTALSRPPPTNPSHVSPTPVEEVQQRVAEALEETRPLRGEAIERFQTAAAESRGDQFAKVAAYNAMHRALKKISSLVIMSQCKRFLEAFSKNPGAFSGQVAVHLNELQLQMLSTLVEDFSLAQHLIGYPMLVVQDALNNLSDAVVLNALTQITAIERLIHFVAGEKSRLAAKGEDTLENVRKSVFHEAYRELSLKAFQEIIDKVCDMIDAPESYERLVVSREAPAKAPLRTGGNLGAEYINHLRDDLCDVTSSDMQIFPSAPADDTAGILPTHNLGERMLGWMDHMARSKIVRKDVLKIVDFTDADSVLTFASDSWKGVYAALHGVNTPAPSFNAMASSGCRSVNQEIRGRYFDLYTSNSAFARVQRDTRNARQRLQQRVTKLRTDGLLPQLPLEYDYELMALTEAMQSGFQAAIHASYGYLDLCDQKCFQQVDRLHHDVMATIFYSLDRTLQLITAKMHRAYGLGKTFFQIGHQKQKVIDPDLRSWSIRLFDYWENHNEVRRMKGLKPVKTNYKKLQPDEYTIETVFMRDALVRYTNMLKHDPKTADMMNLILHTWVQIRGVRNAAYGFKSSSKKLNERIGESAVGAIFSKLWYERDPTVVSAHQHLKPFGAPLASMALQIAFYLHTVVEEYNLSALQKAGAVVKSFFVGLFQKQKKRTIPRTWNAVVSYTQKKPKVNLRQYQGGLLAIKNLSKMFRERFLHKFHMLGGEGAGVDFITPTLLVHSLVALWMDPSLDRLDLSSPYIPQAKKLFWYYTWVNENGPSNVATRIVLVGCKNFKFLHPGIVRYVKGVGGEVTKAGSNILKMRRIRLTRSDIESNMNLLQATYDDPLTVIQVGLDLAERCQGYVPTTLDRRGDHPVWQKEDLIDFSSSIPVGGVSGGLQFTKFVGFTEIQPHAHFMKGTDAEDLEQDFDHQEEGESHEEEDFLDEDNGGLNEDEESINDYLHADQEEEQGVFVEMKKLRKLFARKKKPEGFATIRSTKLKKGQADSQTSAAILSSKFMLDLWCTKYRNMIVDKLSGIKLKDQPTIEQEIAKVFNDVTSIRIAIPTFRSLWDLSLKCDWMADFPDQEKTSKSRSEMVTYALAHAGKGARLRRAFQKLSSWTRKKGHIIARKLRAFGGKLKEALGRAPQTKESVPDWATINVGLEQWTGRVFAPALSFNERQMMCNGSQQNINVIAWGDNGFIKRPTTSNEPGRDFVLCKRTDTEECWATREALMYKGWGGMAIYQNTMPRGYWVNSLIPPGSTYIIDSLGRLTTGLNLTLQDIFPSAQREPLSQYTTMRIVGSDGNIVYEGKPTAVVQTPGGSLTLAKIRDLVSSIEASGENVQVNLSVGGRPVQSIAELDRLFQDNPNLVIRDISLQQMTVPNTARGARAA</sequence>
<dbReference type="OrthoDB" id="329794at2759"/>
<feature type="compositionally biased region" description="Low complexity" evidence="1">
    <location>
        <begin position="270"/>
        <end position="281"/>
    </location>
</feature>
<dbReference type="EMBL" id="MIGC01001596">
    <property type="protein sequence ID" value="PHJ22606.1"/>
    <property type="molecule type" value="Genomic_DNA"/>
</dbReference>
<dbReference type="RefSeq" id="XP_067924283.1">
    <property type="nucleotide sequence ID" value="XM_068063741.1"/>
</dbReference>
<protein>
    <submittedName>
        <fullName evidence="2">Rhoptry neck protein ron5</fullName>
    </submittedName>
</protein>
<feature type="compositionally biased region" description="Low complexity" evidence="1">
    <location>
        <begin position="201"/>
        <end position="218"/>
    </location>
</feature>
<keyword evidence="3" id="KW-1185">Reference proteome</keyword>
<feature type="compositionally biased region" description="Acidic residues" evidence="1">
    <location>
        <begin position="1208"/>
        <end position="1227"/>
    </location>
</feature>
<name>A0A2C6L548_9APIC</name>
<dbReference type="VEuPathDB" id="ToxoDB:CSUI_003545"/>
<organism evidence="2 3">
    <name type="scientific">Cystoisospora suis</name>
    <dbReference type="NCBI Taxonomy" id="483139"/>
    <lineage>
        <taxon>Eukaryota</taxon>
        <taxon>Sar</taxon>
        <taxon>Alveolata</taxon>
        <taxon>Apicomplexa</taxon>
        <taxon>Conoidasida</taxon>
        <taxon>Coccidia</taxon>
        <taxon>Eucoccidiorida</taxon>
        <taxon>Eimeriorina</taxon>
        <taxon>Sarcocystidae</taxon>
        <taxon>Cystoisospora</taxon>
    </lineage>
</organism>
<evidence type="ECO:0000256" key="1">
    <source>
        <dbReference type="SAM" id="MobiDB-lite"/>
    </source>
</evidence>
<feature type="region of interest" description="Disordered" evidence="1">
    <location>
        <begin position="197"/>
        <end position="310"/>
    </location>
</feature>
<evidence type="ECO:0000313" key="2">
    <source>
        <dbReference type="EMBL" id="PHJ22606.1"/>
    </source>
</evidence>
<dbReference type="GeneID" id="94426952"/>
<feature type="region of interest" description="Disordered" evidence="1">
    <location>
        <begin position="1201"/>
        <end position="1227"/>
    </location>
</feature>
<comment type="caution">
    <text evidence="2">The sequence shown here is derived from an EMBL/GenBank/DDBJ whole genome shotgun (WGS) entry which is preliminary data.</text>
</comment>
<evidence type="ECO:0000313" key="3">
    <source>
        <dbReference type="Proteomes" id="UP000221165"/>
    </source>
</evidence>
<dbReference type="Proteomes" id="UP000221165">
    <property type="component" value="Unassembled WGS sequence"/>
</dbReference>
<accession>A0A2C6L548</accession>
<feature type="compositionally biased region" description="Acidic residues" evidence="1">
    <location>
        <begin position="248"/>
        <end position="265"/>
    </location>
</feature>
<proteinExistence type="predicted"/>
<reference evidence="2 3" key="1">
    <citation type="journal article" date="2017" name="Int. J. Parasitol.">
        <title>The genome of the protozoan parasite Cystoisospora suis and a reverse vaccinology approach to identify vaccine candidates.</title>
        <authorList>
            <person name="Palmieri N."/>
            <person name="Shrestha A."/>
            <person name="Ruttkowski B."/>
            <person name="Beck T."/>
            <person name="Vogl C."/>
            <person name="Tomley F."/>
            <person name="Blake D.P."/>
            <person name="Joachim A."/>
        </authorList>
    </citation>
    <scope>NUCLEOTIDE SEQUENCE [LARGE SCALE GENOMIC DNA]</scope>
    <source>
        <strain evidence="2 3">Wien I</strain>
    </source>
</reference>